<dbReference type="EMBL" id="PXYT01000019">
    <property type="protein sequence ID" value="PSR28675.1"/>
    <property type="molecule type" value="Genomic_DNA"/>
</dbReference>
<evidence type="ECO:0000313" key="1">
    <source>
        <dbReference type="EMBL" id="PSR28675.1"/>
    </source>
</evidence>
<proteinExistence type="predicted"/>
<reference evidence="1 2" key="1">
    <citation type="journal article" date="2014" name="BMC Genomics">
        <title>Comparison of environmental and isolate Sulfobacillus genomes reveals diverse carbon, sulfur, nitrogen, and hydrogen metabolisms.</title>
        <authorList>
            <person name="Justice N.B."/>
            <person name="Norman A."/>
            <person name="Brown C.T."/>
            <person name="Singh A."/>
            <person name="Thomas B.C."/>
            <person name="Banfield J.F."/>
        </authorList>
    </citation>
    <scope>NUCLEOTIDE SEQUENCE [LARGE SCALE GENOMIC DNA]</scope>
    <source>
        <strain evidence="1">AMDSBA1</strain>
    </source>
</reference>
<organism evidence="1 2">
    <name type="scientific">Sulfobacillus benefaciens</name>
    <dbReference type="NCBI Taxonomy" id="453960"/>
    <lineage>
        <taxon>Bacteria</taxon>
        <taxon>Bacillati</taxon>
        <taxon>Bacillota</taxon>
        <taxon>Clostridia</taxon>
        <taxon>Eubacteriales</taxon>
        <taxon>Clostridiales Family XVII. Incertae Sedis</taxon>
        <taxon>Sulfobacillus</taxon>
    </lineage>
</organism>
<protein>
    <submittedName>
        <fullName evidence="1">Uncharacterized protein</fullName>
    </submittedName>
</protein>
<sequence length="77" mass="8460">MTVVYAYHPLIPIPGLLSSTVQIAQIYQNDGENAAMDAAVPSDPQGSCISHNREAVRDERCHSHDHQGLSFRTPDVM</sequence>
<evidence type="ECO:0000313" key="2">
    <source>
        <dbReference type="Proteomes" id="UP000242699"/>
    </source>
</evidence>
<dbReference type="Proteomes" id="UP000242699">
    <property type="component" value="Unassembled WGS sequence"/>
</dbReference>
<gene>
    <name evidence="1" type="ORF">C7B43_09685</name>
</gene>
<comment type="caution">
    <text evidence="1">The sequence shown here is derived from an EMBL/GenBank/DDBJ whole genome shotgun (WGS) entry which is preliminary data.</text>
</comment>
<dbReference type="AlphaFoldDB" id="A0A2T2X2F8"/>
<accession>A0A2T2X2F8</accession>
<name>A0A2T2X2F8_9FIRM</name>